<keyword evidence="3" id="KW-1185">Reference proteome</keyword>
<proteinExistence type="predicted"/>
<comment type="caution">
    <text evidence="2">The sequence shown here is derived from an EMBL/GenBank/DDBJ whole genome shotgun (WGS) entry which is preliminary data.</text>
</comment>
<dbReference type="Proteomes" id="UP001595898">
    <property type="component" value="Unassembled WGS sequence"/>
</dbReference>
<dbReference type="EMBL" id="JBHSFA010000007">
    <property type="protein sequence ID" value="MFC4543482.1"/>
    <property type="molecule type" value="Genomic_DNA"/>
</dbReference>
<organism evidence="2 3">
    <name type="scientific">Halosolutus amylolyticus</name>
    <dbReference type="NCBI Taxonomy" id="2932267"/>
    <lineage>
        <taxon>Archaea</taxon>
        <taxon>Methanobacteriati</taxon>
        <taxon>Methanobacteriota</taxon>
        <taxon>Stenosarchaea group</taxon>
        <taxon>Halobacteria</taxon>
        <taxon>Halobacteriales</taxon>
        <taxon>Natrialbaceae</taxon>
        <taxon>Halosolutus</taxon>
    </lineage>
</organism>
<reference evidence="2 3" key="1">
    <citation type="journal article" date="2019" name="Int. J. Syst. Evol. Microbiol.">
        <title>The Global Catalogue of Microorganisms (GCM) 10K type strain sequencing project: providing services to taxonomists for standard genome sequencing and annotation.</title>
        <authorList>
            <consortium name="The Broad Institute Genomics Platform"/>
            <consortium name="The Broad Institute Genome Sequencing Center for Infectious Disease"/>
            <person name="Wu L."/>
            <person name="Ma J."/>
        </authorList>
    </citation>
    <scope>NUCLEOTIDE SEQUENCE [LARGE SCALE GENOMIC DNA]</scope>
    <source>
        <strain evidence="2 3">WLHS5</strain>
    </source>
</reference>
<accession>A0ABD5PSA6</accession>
<feature type="region of interest" description="Disordered" evidence="1">
    <location>
        <begin position="1"/>
        <end position="24"/>
    </location>
</feature>
<dbReference type="AlphaFoldDB" id="A0ABD5PSA6"/>
<gene>
    <name evidence="2" type="ORF">ACFO5R_16240</name>
</gene>
<protein>
    <submittedName>
        <fullName evidence="2">Uncharacterized protein</fullName>
    </submittedName>
</protein>
<dbReference type="RefSeq" id="WP_250139843.1">
    <property type="nucleotide sequence ID" value="NZ_JALIQP010000002.1"/>
</dbReference>
<sequence>MNWQAVETTAVEADPIETPTSGSPFTRREARITIALPIGPLTDQYGRIGCVLGTVLRGTGQARPRIVGPIGPGRIVIDGVPPLFKYLLRIG</sequence>
<name>A0ABD5PSA6_9EURY</name>
<evidence type="ECO:0000313" key="3">
    <source>
        <dbReference type="Proteomes" id="UP001595898"/>
    </source>
</evidence>
<evidence type="ECO:0000313" key="2">
    <source>
        <dbReference type="EMBL" id="MFC4543482.1"/>
    </source>
</evidence>
<evidence type="ECO:0000256" key="1">
    <source>
        <dbReference type="SAM" id="MobiDB-lite"/>
    </source>
</evidence>